<protein>
    <submittedName>
        <fullName evidence="1">Uncharacterized protein</fullName>
    </submittedName>
</protein>
<keyword evidence="2" id="KW-1185">Reference proteome</keyword>
<dbReference type="Proteomes" id="UP001151760">
    <property type="component" value="Unassembled WGS sequence"/>
</dbReference>
<comment type="caution">
    <text evidence="1">The sequence shown here is derived from an EMBL/GenBank/DDBJ whole genome shotgun (WGS) entry which is preliminary data.</text>
</comment>
<sequence length="240" mass="26645">MDFFDFWKLGSPLDAMAKLLLRCNFSALLRHDADSDDSSFHNEMCYGVNFAIPIEPVFSASIIIHSESASGNDASTDFTTEADLGKCAPKDLLSQQQGNDEGTKNFSFDHIVAEFDTSTEITQRFDEVDKEIKLEDLSKLNIKLEKEKVVAEAEAAFLFAQPSFPNVQHLTELLLKELPSKVSDINGAVGELKKYVEKLEIEFTGDLKVLPGKIEVFQYSVSALTSKVAALENIKLDLPD</sequence>
<proteinExistence type="predicted"/>
<dbReference type="EMBL" id="BQNB010016160">
    <property type="protein sequence ID" value="GJT48507.1"/>
    <property type="molecule type" value="Genomic_DNA"/>
</dbReference>
<reference evidence="1" key="2">
    <citation type="submission" date="2022-01" db="EMBL/GenBank/DDBJ databases">
        <authorList>
            <person name="Yamashiro T."/>
            <person name="Shiraishi A."/>
            <person name="Satake H."/>
            <person name="Nakayama K."/>
        </authorList>
    </citation>
    <scope>NUCLEOTIDE SEQUENCE</scope>
</reference>
<evidence type="ECO:0000313" key="2">
    <source>
        <dbReference type="Proteomes" id="UP001151760"/>
    </source>
</evidence>
<reference evidence="1" key="1">
    <citation type="journal article" date="2022" name="Int. J. Mol. Sci.">
        <title>Draft Genome of Tanacetum Coccineum: Genomic Comparison of Closely Related Tanacetum-Family Plants.</title>
        <authorList>
            <person name="Yamashiro T."/>
            <person name="Shiraishi A."/>
            <person name="Nakayama K."/>
            <person name="Satake H."/>
        </authorList>
    </citation>
    <scope>NUCLEOTIDE SEQUENCE</scope>
</reference>
<gene>
    <name evidence="1" type="ORF">Tco_0974664</name>
</gene>
<accession>A0ABQ5EDB8</accession>
<organism evidence="1 2">
    <name type="scientific">Tanacetum coccineum</name>
    <dbReference type="NCBI Taxonomy" id="301880"/>
    <lineage>
        <taxon>Eukaryota</taxon>
        <taxon>Viridiplantae</taxon>
        <taxon>Streptophyta</taxon>
        <taxon>Embryophyta</taxon>
        <taxon>Tracheophyta</taxon>
        <taxon>Spermatophyta</taxon>
        <taxon>Magnoliopsida</taxon>
        <taxon>eudicotyledons</taxon>
        <taxon>Gunneridae</taxon>
        <taxon>Pentapetalae</taxon>
        <taxon>asterids</taxon>
        <taxon>campanulids</taxon>
        <taxon>Asterales</taxon>
        <taxon>Asteraceae</taxon>
        <taxon>Asteroideae</taxon>
        <taxon>Anthemideae</taxon>
        <taxon>Anthemidinae</taxon>
        <taxon>Tanacetum</taxon>
    </lineage>
</organism>
<evidence type="ECO:0000313" key="1">
    <source>
        <dbReference type="EMBL" id="GJT48507.1"/>
    </source>
</evidence>
<name>A0ABQ5EDB8_9ASTR</name>